<dbReference type="CDD" id="cd03293">
    <property type="entry name" value="ABC_NrtD_SsuB_transporters"/>
    <property type="match status" value="1"/>
</dbReference>
<dbReference type="PROSITE" id="PS50893">
    <property type="entry name" value="ABC_TRANSPORTER_2"/>
    <property type="match status" value="1"/>
</dbReference>
<protein>
    <submittedName>
        <fullName evidence="5">ABC transporter ATP-binding protein</fullName>
    </submittedName>
</protein>
<gene>
    <name evidence="5" type="ORF">F4X14_04835</name>
</gene>
<dbReference type="AlphaFoldDB" id="A0A6B1D3W4"/>
<dbReference type="PROSITE" id="PS00211">
    <property type="entry name" value="ABC_TRANSPORTER_1"/>
    <property type="match status" value="1"/>
</dbReference>
<evidence type="ECO:0000259" key="4">
    <source>
        <dbReference type="PROSITE" id="PS50893"/>
    </source>
</evidence>
<dbReference type="SMART" id="SM00382">
    <property type="entry name" value="AAA"/>
    <property type="match status" value="1"/>
</dbReference>
<dbReference type="SUPFAM" id="SSF52540">
    <property type="entry name" value="P-loop containing nucleoside triphosphate hydrolases"/>
    <property type="match status" value="1"/>
</dbReference>
<dbReference type="PANTHER" id="PTHR42788:SF13">
    <property type="entry name" value="ALIPHATIC SULFONATES IMPORT ATP-BINDING PROTEIN SSUB"/>
    <property type="match status" value="1"/>
</dbReference>
<dbReference type="Pfam" id="PF00005">
    <property type="entry name" value="ABC_tran"/>
    <property type="match status" value="1"/>
</dbReference>
<evidence type="ECO:0000256" key="3">
    <source>
        <dbReference type="ARBA" id="ARBA00022840"/>
    </source>
</evidence>
<evidence type="ECO:0000256" key="2">
    <source>
        <dbReference type="ARBA" id="ARBA00022741"/>
    </source>
</evidence>
<reference evidence="5" key="1">
    <citation type="submission" date="2019-09" db="EMBL/GenBank/DDBJ databases">
        <title>Characterisation of the sponge microbiome using genome-centric metagenomics.</title>
        <authorList>
            <person name="Engelberts J.P."/>
            <person name="Robbins S.J."/>
            <person name="De Goeij J.M."/>
            <person name="Aranda M."/>
            <person name="Bell S.C."/>
            <person name="Webster N.S."/>
        </authorList>
    </citation>
    <scope>NUCLEOTIDE SEQUENCE</scope>
    <source>
        <strain evidence="5">SB0661_bin_32</strain>
    </source>
</reference>
<dbReference type="PANTHER" id="PTHR42788">
    <property type="entry name" value="TAURINE IMPORT ATP-BINDING PROTEIN-RELATED"/>
    <property type="match status" value="1"/>
</dbReference>
<dbReference type="Gene3D" id="3.40.50.300">
    <property type="entry name" value="P-loop containing nucleotide triphosphate hydrolases"/>
    <property type="match status" value="1"/>
</dbReference>
<name>A0A6B1D3W4_9CHLR</name>
<comment type="caution">
    <text evidence="5">The sequence shown here is derived from an EMBL/GenBank/DDBJ whole genome shotgun (WGS) entry which is preliminary data.</text>
</comment>
<feature type="domain" description="ABC transporter" evidence="4">
    <location>
        <begin position="3"/>
        <end position="229"/>
    </location>
</feature>
<dbReference type="InterPro" id="IPR003439">
    <property type="entry name" value="ABC_transporter-like_ATP-bd"/>
</dbReference>
<dbReference type="GO" id="GO:0005524">
    <property type="term" value="F:ATP binding"/>
    <property type="evidence" value="ECO:0007669"/>
    <property type="project" value="UniProtKB-KW"/>
</dbReference>
<dbReference type="GO" id="GO:0016887">
    <property type="term" value="F:ATP hydrolysis activity"/>
    <property type="evidence" value="ECO:0007669"/>
    <property type="project" value="InterPro"/>
</dbReference>
<organism evidence="5">
    <name type="scientific">Caldilineaceae bacterium SB0661_bin_32</name>
    <dbReference type="NCBI Taxonomy" id="2605255"/>
    <lineage>
        <taxon>Bacteria</taxon>
        <taxon>Bacillati</taxon>
        <taxon>Chloroflexota</taxon>
        <taxon>Caldilineae</taxon>
        <taxon>Caldilineales</taxon>
        <taxon>Caldilineaceae</taxon>
    </lineage>
</organism>
<dbReference type="EMBL" id="VXMH01000023">
    <property type="protein sequence ID" value="MYC94276.1"/>
    <property type="molecule type" value="Genomic_DNA"/>
</dbReference>
<dbReference type="InterPro" id="IPR017871">
    <property type="entry name" value="ABC_transporter-like_CS"/>
</dbReference>
<dbReference type="InterPro" id="IPR050166">
    <property type="entry name" value="ABC_transporter_ATP-bind"/>
</dbReference>
<keyword evidence="1" id="KW-0813">Transport</keyword>
<keyword evidence="2" id="KW-0547">Nucleotide-binding</keyword>
<dbReference type="InterPro" id="IPR003593">
    <property type="entry name" value="AAA+_ATPase"/>
</dbReference>
<proteinExistence type="predicted"/>
<sequence>MTIEFSRVNKSFGDIEALREVSLTVQDGEFVSLIGPSGCGKTTMLRIAAGLEEPNGGEVRVNGDTPRNACRQHQIGVAFQRPALLASRSALSNVRMTLEITGRNGALSPDDLLTDFGLGEFHHHYPHQLSGGMKQRVNIAAALVHDPAILLLDEPFGALDELTRESMGEWLGGVLNRSAKTVIFVTHSVEEATILSDRVVVLSARPGRIAEVIEIGLPRPRSRAFRTDENFLREVARVRSSLYRAVELSN</sequence>
<evidence type="ECO:0000313" key="5">
    <source>
        <dbReference type="EMBL" id="MYC94276.1"/>
    </source>
</evidence>
<dbReference type="InterPro" id="IPR027417">
    <property type="entry name" value="P-loop_NTPase"/>
</dbReference>
<accession>A0A6B1D3W4</accession>
<keyword evidence="3 5" id="KW-0067">ATP-binding</keyword>
<evidence type="ECO:0000256" key="1">
    <source>
        <dbReference type="ARBA" id="ARBA00022448"/>
    </source>
</evidence>